<dbReference type="GO" id="GO:0046983">
    <property type="term" value="F:protein dimerization activity"/>
    <property type="evidence" value="ECO:0007669"/>
    <property type="project" value="InterPro"/>
</dbReference>
<dbReference type="STRING" id="35525.A0A164H3T6"/>
<dbReference type="Proteomes" id="UP000076858">
    <property type="component" value="Unassembled WGS sequence"/>
</dbReference>
<sequence length="353" mass="39792">MYCNRINPSDIVSTSLKKLVPTRWNSCLTMLKSIIGNKIVINDLLGQEQFKSPHLFLRKQECDAIVNLINFLHPFKIQTDLMQGELYPTLSFVCPAVQQLMLCCQPDNAPLVSSFQTTHQDYGLSILKSNVKKALQRRFPVHQSGNSEGLPINEFYRLATSFDIRFKSNKAFYTNVDEFIEGINEFSNSIGTSFFVDERLDESVLVDPPETVTLEVPSSTIVTPSESESSSKKPKFSRAFAGVVTTLPSLKTNSEKQLRDDKAKYLALPNPSIKDLDEIQLGNWWFRNRDVYPVLAKVAKRLISIVATSAPSERVFSTGGNIVTQKRSRLTSINVDMYIFLAANSRFVNPTDM</sequence>
<dbReference type="AlphaFoldDB" id="A0A164H3T6"/>
<evidence type="ECO:0000313" key="3">
    <source>
        <dbReference type="Proteomes" id="UP000076858"/>
    </source>
</evidence>
<dbReference type="SUPFAM" id="SSF53098">
    <property type="entry name" value="Ribonuclease H-like"/>
    <property type="match status" value="1"/>
</dbReference>
<dbReference type="EMBL" id="LRGB01012970">
    <property type="protein sequence ID" value="KZR99674.1"/>
    <property type="molecule type" value="Genomic_DNA"/>
</dbReference>
<comment type="caution">
    <text evidence="2">The sequence shown here is derived from an EMBL/GenBank/DDBJ whole genome shotgun (WGS) entry which is preliminary data.</text>
</comment>
<feature type="domain" description="HAT C-terminal dimerisation" evidence="1">
    <location>
        <begin position="265"/>
        <end position="342"/>
    </location>
</feature>
<name>A0A164H3T6_9CRUS</name>
<dbReference type="Pfam" id="PF05699">
    <property type="entry name" value="Dimer_Tnp_hAT"/>
    <property type="match status" value="1"/>
</dbReference>
<gene>
    <name evidence="2" type="ORF">APZ42_004367</name>
</gene>
<evidence type="ECO:0000259" key="1">
    <source>
        <dbReference type="Pfam" id="PF05699"/>
    </source>
</evidence>
<dbReference type="OrthoDB" id="6371802at2759"/>
<dbReference type="PANTHER" id="PTHR23272">
    <property type="entry name" value="BED FINGER-RELATED"/>
    <property type="match status" value="1"/>
</dbReference>
<proteinExistence type="predicted"/>
<evidence type="ECO:0000313" key="2">
    <source>
        <dbReference type="EMBL" id="KZR99674.1"/>
    </source>
</evidence>
<accession>A0A164H3T6</accession>
<keyword evidence="3" id="KW-1185">Reference proteome</keyword>
<reference evidence="2 3" key="1">
    <citation type="submission" date="2016-03" db="EMBL/GenBank/DDBJ databases">
        <title>EvidentialGene: Evidence-directed Construction of Genes on Genomes.</title>
        <authorList>
            <person name="Gilbert D.G."/>
            <person name="Choi J.-H."/>
            <person name="Mockaitis K."/>
            <person name="Colbourne J."/>
            <person name="Pfrender M."/>
        </authorList>
    </citation>
    <scope>NUCLEOTIDE SEQUENCE [LARGE SCALE GENOMIC DNA]</scope>
    <source>
        <strain evidence="2 3">Xinb3</strain>
        <tissue evidence="2">Complete organism</tissue>
    </source>
</reference>
<protein>
    <recommendedName>
        <fullName evidence="1">HAT C-terminal dimerisation domain-containing protein</fullName>
    </recommendedName>
</protein>
<dbReference type="InterPro" id="IPR012337">
    <property type="entry name" value="RNaseH-like_sf"/>
</dbReference>
<dbReference type="PANTHER" id="PTHR23272:SF190">
    <property type="entry name" value="ZINC FINGER, BED-TYPE-RELATED"/>
    <property type="match status" value="1"/>
</dbReference>
<dbReference type="InterPro" id="IPR008906">
    <property type="entry name" value="HATC_C_dom"/>
</dbReference>
<organism evidence="2 3">
    <name type="scientific">Daphnia magna</name>
    <dbReference type="NCBI Taxonomy" id="35525"/>
    <lineage>
        <taxon>Eukaryota</taxon>
        <taxon>Metazoa</taxon>
        <taxon>Ecdysozoa</taxon>
        <taxon>Arthropoda</taxon>
        <taxon>Crustacea</taxon>
        <taxon>Branchiopoda</taxon>
        <taxon>Diplostraca</taxon>
        <taxon>Cladocera</taxon>
        <taxon>Anomopoda</taxon>
        <taxon>Daphniidae</taxon>
        <taxon>Daphnia</taxon>
    </lineage>
</organism>